<dbReference type="EMBL" id="CZPZ01000034">
    <property type="protein sequence ID" value="CUS39425.1"/>
    <property type="molecule type" value="Genomic_DNA"/>
</dbReference>
<keyword evidence="3" id="KW-1185">Reference proteome</keyword>
<proteinExistence type="predicted"/>
<dbReference type="AlphaFoldDB" id="A0A0S4LPB0"/>
<name>A0A0S4LPB0_9BACT</name>
<sequence>MKRNGGRPCCAGGSTRDGGRLNQRQNYFPETWTLTEERLDETFKRPHRLRINPSLRERNFWSISAINRVEVQANRSALR</sequence>
<gene>
    <name evidence="2" type="ORF">COMA2_70145</name>
</gene>
<protein>
    <submittedName>
        <fullName evidence="2">Uncharacterized protein</fullName>
    </submittedName>
</protein>
<organism evidence="2 3">
    <name type="scientific">Candidatus Nitrospira nitrificans</name>
    <dbReference type="NCBI Taxonomy" id="1742973"/>
    <lineage>
        <taxon>Bacteria</taxon>
        <taxon>Pseudomonadati</taxon>
        <taxon>Nitrospirota</taxon>
        <taxon>Nitrospiria</taxon>
        <taxon>Nitrospirales</taxon>
        <taxon>Nitrospiraceae</taxon>
        <taxon>Nitrospira</taxon>
    </lineage>
</organism>
<dbReference type="Proteomes" id="UP000198736">
    <property type="component" value="Unassembled WGS sequence"/>
</dbReference>
<evidence type="ECO:0000313" key="2">
    <source>
        <dbReference type="EMBL" id="CUS39425.1"/>
    </source>
</evidence>
<reference evidence="3" key="1">
    <citation type="submission" date="2015-10" db="EMBL/GenBank/DDBJ databases">
        <authorList>
            <person name="Luecker S."/>
            <person name="Luecker S."/>
        </authorList>
    </citation>
    <scope>NUCLEOTIDE SEQUENCE [LARGE SCALE GENOMIC DNA]</scope>
</reference>
<evidence type="ECO:0000313" key="3">
    <source>
        <dbReference type="Proteomes" id="UP000198736"/>
    </source>
</evidence>
<accession>A0A0S4LPB0</accession>
<evidence type="ECO:0000256" key="1">
    <source>
        <dbReference type="SAM" id="MobiDB-lite"/>
    </source>
</evidence>
<dbReference type="STRING" id="1742973.COMA2_70145"/>
<feature type="region of interest" description="Disordered" evidence="1">
    <location>
        <begin position="1"/>
        <end position="22"/>
    </location>
</feature>